<evidence type="ECO:0000259" key="1">
    <source>
        <dbReference type="SMART" id="SM00278"/>
    </source>
</evidence>
<dbReference type="PANTHER" id="PTHR21180">
    <property type="entry name" value="ENDONUCLEASE/EXONUCLEASE/PHOSPHATASE FAMILY DOMAIN-CONTAINING PROTEIN 1"/>
    <property type="match status" value="1"/>
</dbReference>
<dbReference type="SMART" id="SM00278">
    <property type="entry name" value="HhH1"/>
    <property type="match status" value="2"/>
</dbReference>
<dbReference type="InterPro" id="IPR004509">
    <property type="entry name" value="Competence_ComEA_HhH"/>
</dbReference>
<dbReference type="InterPro" id="IPR003583">
    <property type="entry name" value="Hlx-hairpin-Hlx_DNA-bd_motif"/>
</dbReference>
<dbReference type="GO" id="GO:0006281">
    <property type="term" value="P:DNA repair"/>
    <property type="evidence" value="ECO:0007669"/>
    <property type="project" value="InterPro"/>
</dbReference>
<dbReference type="InterPro" id="IPR051675">
    <property type="entry name" value="Endo/Exo/Phosphatase_dom_1"/>
</dbReference>
<feature type="domain" description="Helix-hairpin-helix DNA-binding motif class 1" evidence="1">
    <location>
        <begin position="54"/>
        <end position="73"/>
    </location>
</feature>
<dbReference type="Gene3D" id="1.10.150.320">
    <property type="entry name" value="Photosystem II 12 kDa extrinsic protein"/>
    <property type="match status" value="1"/>
</dbReference>
<dbReference type="GO" id="GO:0003677">
    <property type="term" value="F:DNA binding"/>
    <property type="evidence" value="ECO:0007669"/>
    <property type="project" value="InterPro"/>
</dbReference>
<accession>A0A2N7PI19</accession>
<evidence type="ECO:0000313" key="2">
    <source>
        <dbReference type="EMBL" id="PMP60914.1"/>
    </source>
</evidence>
<dbReference type="GO" id="GO:0015627">
    <property type="term" value="C:type II protein secretion system complex"/>
    <property type="evidence" value="ECO:0007669"/>
    <property type="project" value="TreeGrafter"/>
</dbReference>
<comment type="caution">
    <text evidence="2">The sequence shown here is derived from an EMBL/GenBank/DDBJ whole genome shotgun (WGS) entry which is preliminary data.</text>
</comment>
<dbReference type="GO" id="GO:0015628">
    <property type="term" value="P:protein secretion by the type II secretion system"/>
    <property type="evidence" value="ECO:0007669"/>
    <property type="project" value="TreeGrafter"/>
</dbReference>
<dbReference type="EMBL" id="PNIE01000096">
    <property type="protein sequence ID" value="PMP60914.1"/>
    <property type="molecule type" value="Genomic_DNA"/>
</dbReference>
<dbReference type="Proteomes" id="UP000235731">
    <property type="component" value="Unassembled WGS sequence"/>
</dbReference>
<sequence length="163" mass="18825">MRVNQNKSKISQKGALAPLTFTKKVFLFILFILLFSEGSLFSQNKINLNKATLEELKSLPGIGEVTAKNIIEYRDKIGGFKNLEELKKVKGIGEKKFEVLKNYLTLDDPQGNTSDNKNLSEDLDLKKEKRTIYFYYDERGVLHYTQFPEMVPPKYRKSLKPVK</sequence>
<dbReference type="PANTHER" id="PTHR21180:SF32">
    <property type="entry name" value="ENDONUCLEASE_EXONUCLEASE_PHOSPHATASE FAMILY DOMAIN-CONTAINING PROTEIN 1"/>
    <property type="match status" value="1"/>
</dbReference>
<protein>
    <recommendedName>
        <fullName evidence="1">Helix-hairpin-helix DNA-binding motif class 1 domain-containing protein</fullName>
    </recommendedName>
</protein>
<dbReference type="InterPro" id="IPR010994">
    <property type="entry name" value="RuvA_2-like"/>
</dbReference>
<organism evidence="2 3">
    <name type="scientific">Caldimicrobium thiodismutans</name>
    <dbReference type="NCBI Taxonomy" id="1653476"/>
    <lineage>
        <taxon>Bacteria</taxon>
        <taxon>Pseudomonadati</taxon>
        <taxon>Thermodesulfobacteriota</taxon>
        <taxon>Thermodesulfobacteria</taxon>
        <taxon>Thermodesulfobacteriales</taxon>
        <taxon>Thermodesulfobacteriaceae</taxon>
        <taxon>Caldimicrobium</taxon>
    </lineage>
</organism>
<name>A0A2N7PI19_9BACT</name>
<dbReference type="SUPFAM" id="SSF47781">
    <property type="entry name" value="RuvA domain 2-like"/>
    <property type="match status" value="1"/>
</dbReference>
<evidence type="ECO:0000313" key="3">
    <source>
        <dbReference type="Proteomes" id="UP000235731"/>
    </source>
</evidence>
<feature type="domain" description="Helix-hairpin-helix DNA-binding motif class 1" evidence="1">
    <location>
        <begin position="84"/>
        <end position="103"/>
    </location>
</feature>
<gene>
    <name evidence="2" type="ORF">C0197_06410</name>
</gene>
<dbReference type="AlphaFoldDB" id="A0A2N7PI19"/>
<reference evidence="2 3" key="1">
    <citation type="submission" date="2018-01" db="EMBL/GenBank/DDBJ databases">
        <title>Metagenomic assembled genomes from two thermal pools in the Uzon Caldera, Kamchatka, Russia.</title>
        <authorList>
            <person name="Wilkins L."/>
            <person name="Ettinger C."/>
        </authorList>
    </citation>
    <scope>NUCLEOTIDE SEQUENCE [LARGE SCALE GENOMIC DNA]</scope>
    <source>
        <strain evidence="2">ZAV-15</strain>
    </source>
</reference>
<dbReference type="NCBIfam" id="TIGR00426">
    <property type="entry name" value="competence protein ComEA helix-hairpin-helix repeat region"/>
    <property type="match status" value="1"/>
</dbReference>
<proteinExistence type="predicted"/>
<dbReference type="Pfam" id="PF12836">
    <property type="entry name" value="HHH_3"/>
    <property type="match status" value="1"/>
</dbReference>